<dbReference type="HAMAP" id="MF_00048">
    <property type="entry name" value="UPF0102"/>
    <property type="match status" value="1"/>
</dbReference>
<dbReference type="Proteomes" id="UP001177120">
    <property type="component" value="Unassembled WGS sequence"/>
</dbReference>
<protein>
    <recommendedName>
        <fullName evidence="2">UPF0102 protein JQC72_01780</fullName>
    </recommendedName>
</protein>
<accession>A0ABS2WFP5</accession>
<gene>
    <name evidence="3" type="ORF">JQC72_01780</name>
</gene>
<name>A0ABS2WFP5_9BACL</name>
<dbReference type="RefSeq" id="WP_205492415.1">
    <property type="nucleotide sequence ID" value="NZ_JAFHAP010000004.1"/>
</dbReference>
<dbReference type="EMBL" id="JAFHAP010000004">
    <property type="protein sequence ID" value="MBN2908249.1"/>
    <property type="molecule type" value="Genomic_DNA"/>
</dbReference>
<dbReference type="InterPro" id="IPR003509">
    <property type="entry name" value="UPF0102_YraN-like"/>
</dbReference>
<evidence type="ECO:0000313" key="3">
    <source>
        <dbReference type="EMBL" id="MBN2908249.1"/>
    </source>
</evidence>
<dbReference type="InterPro" id="IPR011856">
    <property type="entry name" value="tRNA_endonuc-like_dom_sf"/>
</dbReference>
<dbReference type="NCBIfam" id="NF009150">
    <property type="entry name" value="PRK12497.1-3"/>
    <property type="match status" value="1"/>
</dbReference>
<keyword evidence="4" id="KW-1185">Reference proteome</keyword>
<dbReference type="CDD" id="cd20736">
    <property type="entry name" value="PoNe_Nuclease"/>
    <property type="match status" value="1"/>
</dbReference>
<evidence type="ECO:0000256" key="1">
    <source>
        <dbReference type="ARBA" id="ARBA00006738"/>
    </source>
</evidence>
<dbReference type="SUPFAM" id="SSF52980">
    <property type="entry name" value="Restriction endonuclease-like"/>
    <property type="match status" value="1"/>
</dbReference>
<dbReference type="PANTHER" id="PTHR34039:SF1">
    <property type="entry name" value="UPF0102 PROTEIN YRAN"/>
    <property type="match status" value="1"/>
</dbReference>
<organism evidence="3 4">
    <name type="scientific">Polycladomyces zharkentensis</name>
    <dbReference type="NCBI Taxonomy" id="2807616"/>
    <lineage>
        <taxon>Bacteria</taxon>
        <taxon>Bacillati</taxon>
        <taxon>Bacillota</taxon>
        <taxon>Bacilli</taxon>
        <taxon>Bacillales</taxon>
        <taxon>Thermoactinomycetaceae</taxon>
        <taxon>Polycladomyces</taxon>
    </lineage>
</organism>
<comment type="similarity">
    <text evidence="1 2">Belongs to the UPF0102 family.</text>
</comment>
<dbReference type="PANTHER" id="PTHR34039">
    <property type="entry name" value="UPF0102 PROTEIN YRAN"/>
    <property type="match status" value="1"/>
</dbReference>
<sequence length="125" mass="14546">MKRRRKPDDRYQVGRTGEVIACLYLREKGWEIVETNWRTRTGELDVIARCGSQLVIVEVRTTRSTRFGYGLESVDARKQQQVRKLGLQYVHARGWHHLPIRFDVISILLTDGNQPARIDHVEGAF</sequence>
<dbReference type="Pfam" id="PF02021">
    <property type="entry name" value="UPF0102"/>
    <property type="match status" value="1"/>
</dbReference>
<proteinExistence type="inferred from homology"/>
<dbReference type="Gene3D" id="3.40.1350.10">
    <property type="match status" value="1"/>
</dbReference>
<comment type="caution">
    <text evidence="3">The sequence shown here is derived from an EMBL/GenBank/DDBJ whole genome shotgun (WGS) entry which is preliminary data.</text>
</comment>
<dbReference type="InterPro" id="IPR011335">
    <property type="entry name" value="Restrct_endonuc-II-like"/>
</dbReference>
<evidence type="ECO:0000313" key="4">
    <source>
        <dbReference type="Proteomes" id="UP001177120"/>
    </source>
</evidence>
<dbReference type="NCBIfam" id="TIGR00252">
    <property type="entry name" value="YraN family protein"/>
    <property type="match status" value="1"/>
</dbReference>
<dbReference type="NCBIfam" id="NF009154">
    <property type="entry name" value="PRK12497.3-3"/>
    <property type="match status" value="1"/>
</dbReference>
<evidence type="ECO:0000256" key="2">
    <source>
        <dbReference type="HAMAP-Rule" id="MF_00048"/>
    </source>
</evidence>
<reference evidence="3" key="1">
    <citation type="journal article" date="2024" name="Int. J. Syst. Evol. Microbiol.">
        <title>Polycladomyces zharkentensis sp. nov., a novel thermophilic cellulose- and starch-degrading member of the Bacillota from a geothermal aquifer in Kazakhstan.</title>
        <authorList>
            <person name="Mashzhan A."/>
            <person name="Kistaubayeva A."/>
            <person name="Javier-Lopez R."/>
            <person name="Bissenova U."/>
            <person name="Bissenbay A."/>
            <person name="Birkeland N.K."/>
        </authorList>
    </citation>
    <scope>NUCLEOTIDE SEQUENCE</scope>
    <source>
        <strain evidence="3">ZKZ2T</strain>
    </source>
</reference>